<evidence type="ECO:0000313" key="3">
    <source>
        <dbReference type="Proteomes" id="UP000190230"/>
    </source>
</evidence>
<dbReference type="STRING" id="241145.SAMN05660776_0755"/>
<dbReference type="AlphaFoldDB" id="A0A1T5AQ71"/>
<dbReference type="PANTHER" id="PTHR22916">
    <property type="entry name" value="GLYCOSYLTRANSFERASE"/>
    <property type="match status" value="1"/>
</dbReference>
<name>A0A1T5AQ71_9FLAO</name>
<dbReference type="InterPro" id="IPR001173">
    <property type="entry name" value="Glyco_trans_2-like"/>
</dbReference>
<dbReference type="InterPro" id="IPR029044">
    <property type="entry name" value="Nucleotide-diphossugar_trans"/>
</dbReference>
<dbReference type="GO" id="GO:0016758">
    <property type="term" value="F:hexosyltransferase activity"/>
    <property type="evidence" value="ECO:0007669"/>
    <property type="project" value="UniProtKB-ARBA"/>
</dbReference>
<dbReference type="Proteomes" id="UP000190230">
    <property type="component" value="Unassembled WGS sequence"/>
</dbReference>
<dbReference type="Gene3D" id="3.90.550.10">
    <property type="entry name" value="Spore Coat Polysaccharide Biosynthesis Protein SpsA, Chain A"/>
    <property type="match status" value="1"/>
</dbReference>
<dbReference type="Pfam" id="PF00535">
    <property type="entry name" value="Glycos_transf_2"/>
    <property type="match status" value="1"/>
</dbReference>
<evidence type="ECO:0000259" key="1">
    <source>
        <dbReference type="Pfam" id="PF00535"/>
    </source>
</evidence>
<proteinExistence type="predicted"/>
<reference evidence="3" key="1">
    <citation type="submission" date="2017-02" db="EMBL/GenBank/DDBJ databases">
        <authorList>
            <person name="Varghese N."/>
            <person name="Submissions S."/>
        </authorList>
    </citation>
    <scope>NUCLEOTIDE SEQUENCE [LARGE SCALE GENOMIC DNA]</scope>
    <source>
        <strain evidence="3">DSM 23405</strain>
    </source>
</reference>
<dbReference type="SUPFAM" id="SSF53448">
    <property type="entry name" value="Nucleotide-diphospho-sugar transferases"/>
    <property type="match status" value="1"/>
</dbReference>
<evidence type="ECO:0000313" key="2">
    <source>
        <dbReference type="EMBL" id="SKB36743.1"/>
    </source>
</evidence>
<dbReference type="PANTHER" id="PTHR22916:SF3">
    <property type="entry name" value="UDP-GLCNAC:BETAGAL BETA-1,3-N-ACETYLGLUCOSAMINYLTRANSFERASE-LIKE PROTEIN 1"/>
    <property type="match status" value="1"/>
</dbReference>
<keyword evidence="3" id="KW-1185">Reference proteome</keyword>
<gene>
    <name evidence="2" type="ORF">SAMN05660776_0755</name>
</gene>
<dbReference type="OrthoDB" id="199095at2"/>
<sequence length="319" mass="37708">MNFTQFKNLFEKKEVTEYKNKAVHTPLVSICIQTYNQASYIKESLDAILSQKINFSIELLLGDDDSTDGTREICIAYAKKYPEKIRLFFHHRMNNISVSGKPTGIFNSLYNIFSSRGKFIAYCDGDDLWDDTYKLQKQVDYLRANPNTSFTYHEVKLIDKNGLLISNNSDLKLSERDFTSTQLKKAFIQPPISTWCFRNQIKDIPIEFTKIFNGDNFWMSLLGNYGDGKYLENIKPSFYRIHPASIWSTAEKSFQLKSKFETYSYLSKYYKRKKDKNLSEHFKSRANNYAKMIFKYYLKRKKMLEIIKFLKFYLQTLQL</sequence>
<keyword evidence="2" id="KW-0808">Transferase</keyword>
<feature type="domain" description="Glycosyltransferase 2-like" evidence="1">
    <location>
        <begin position="29"/>
        <end position="152"/>
    </location>
</feature>
<dbReference type="RefSeq" id="WP_079719352.1">
    <property type="nucleotide sequence ID" value="NZ_FUYY01000001.1"/>
</dbReference>
<protein>
    <submittedName>
        <fullName evidence="2">Glycosyltransferase involved in cell wall bisynthesis</fullName>
    </submittedName>
</protein>
<organism evidence="2 3">
    <name type="scientific">Salegentibacter holothuriorum</name>
    <dbReference type="NCBI Taxonomy" id="241145"/>
    <lineage>
        <taxon>Bacteria</taxon>
        <taxon>Pseudomonadati</taxon>
        <taxon>Bacteroidota</taxon>
        <taxon>Flavobacteriia</taxon>
        <taxon>Flavobacteriales</taxon>
        <taxon>Flavobacteriaceae</taxon>
        <taxon>Salegentibacter</taxon>
    </lineage>
</organism>
<accession>A0A1T5AQ71</accession>
<dbReference type="EMBL" id="FUYY01000001">
    <property type="protein sequence ID" value="SKB36743.1"/>
    <property type="molecule type" value="Genomic_DNA"/>
</dbReference>